<dbReference type="RefSeq" id="WP_088149790.1">
    <property type="nucleotide sequence ID" value="NZ_NHON01000005.1"/>
</dbReference>
<comment type="caution">
    <text evidence="1">The sequence shown here is derived from an EMBL/GenBank/DDBJ whole genome shotgun (WGS) entry which is preliminary data.</text>
</comment>
<name>A0A211ZT18_9PROT</name>
<protein>
    <recommendedName>
        <fullName evidence="3">GAF domain-containing protein</fullName>
    </recommendedName>
</protein>
<keyword evidence="2" id="KW-1185">Reference proteome</keyword>
<dbReference type="Proteomes" id="UP000196655">
    <property type="component" value="Unassembled WGS sequence"/>
</dbReference>
<proteinExistence type="predicted"/>
<reference evidence="2" key="1">
    <citation type="submission" date="2017-05" db="EMBL/GenBank/DDBJ databases">
        <authorList>
            <person name="Macchi M."/>
            <person name="Festa S."/>
            <person name="Coppotelli B.M."/>
            <person name="Morelli I.S."/>
        </authorList>
    </citation>
    <scope>NUCLEOTIDE SEQUENCE [LARGE SCALE GENOMIC DNA]</scope>
    <source>
        <strain evidence="2">I</strain>
    </source>
</reference>
<gene>
    <name evidence="1" type="ORF">BWR60_04360</name>
</gene>
<evidence type="ECO:0000313" key="1">
    <source>
        <dbReference type="EMBL" id="OWJ68369.1"/>
    </source>
</evidence>
<evidence type="ECO:0000313" key="2">
    <source>
        <dbReference type="Proteomes" id="UP000196655"/>
    </source>
</evidence>
<dbReference type="STRING" id="1122125.GCA_000423185_05703"/>
<sequence>MSTLADAGDGWALAPILSWLFREGRFLADPNALTQALALRLVEAGAPLVRLRLSLRADGPRLDGWAAVWTRGRPLDRDRVAQAGLRRSPAYIGSPLEHIDRTGTAFRLRLEPAVPAAAHPLLHRLAAQGATDYLALPMPFADGRMASLAAVTDRCGGFGGDDIGQLETLAEALSPVLEAAAARHLARMQGQA</sequence>
<organism evidence="1 2">
    <name type="scientific">Inquilinus limosus</name>
    <dbReference type="NCBI Taxonomy" id="171674"/>
    <lineage>
        <taxon>Bacteria</taxon>
        <taxon>Pseudomonadati</taxon>
        <taxon>Pseudomonadota</taxon>
        <taxon>Alphaproteobacteria</taxon>
        <taxon>Rhodospirillales</taxon>
        <taxon>Rhodospirillaceae</taxon>
        <taxon>Inquilinus</taxon>
    </lineage>
</organism>
<dbReference type="OrthoDB" id="7157498at2"/>
<evidence type="ECO:0008006" key="3">
    <source>
        <dbReference type="Google" id="ProtNLM"/>
    </source>
</evidence>
<dbReference type="AlphaFoldDB" id="A0A211ZT18"/>
<accession>A0A211ZT18</accession>
<dbReference type="EMBL" id="NHON01000005">
    <property type="protein sequence ID" value="OWJ68369.1"/>
    <property type="molecule type" value="Genomic_DNA"/>
</dbReference>